<evidence type="ECO:0000313" key="2">
    <source>
        <dbReference type="EMBL" id="MCI83190.1"/>
    </source>
</evidence>
<dbReference type="Proteomes" id="UP000265520">
    <property type="component" value="Unassembled WGS sequence"/>
</dbReference>
<name>A0A392V9R0_9FABA</name>
<keyword evidence="3" id="KW-1185">Reference proteome</keyword>
<proteinExistence type="predicted"/>
<dbReference type="AlphaFoldDB" id="A0A392V9R0"/>
<comment type="caution">
    <text evidence="2">The sequence shown here is derived from an EMBL/GenBank/DDBJ whole genome shotgun (WGS) entry which is preliminary data.</text>
</comment>
<reference evidence="2 3" key="1">
    <citation type="journal article" date="2018" name="Front. Plant Sci.">
        <title>Red Clover (Trifolium pratense) and Zigzag Clover (T. medium) - A Picture of Genomic Similarities and Differences.</title>
        <authorList>
            <person name="Dluhosova J."/>
            <person name="Istvanek J."/>
            <person name="Nedelnik J."/>
            <person name="Repkova J."/>
        </authorList>
    </citation>
    <scope>NUCLEOTIDE SEQUENCE [LARGE SCALE GENOMIC DNA]</scope>
    <source>
        <strain evidence="3">cv. 10/8</strain>
        <tissue evidence="2">Leaf</tissue>
    </source>
</reference>
<feature type="non-terminal residue" evidence="2">
    <location>
        <position position="57"/>
    </location>
</feature>
<protein>
    <submittedName>
        <fullName evidence="2">Uncharacterized protein</fullName>
    </submittedName>
</protein>
<evidence type="ECO:0000256" key="1">
    <source>
        <dbReference type="SAM" id="MobiDB-lite"/>
    </source>
</evidence>
<organism evidence="2 3">
    <name type="scientific">Trifolium medium</name>
    <dbReference type="NCBI Taxonomy" id="97028"/>
    <lineage>
        <taxon>Eukaryota</taxon>
        <taxon>Viridiplantae</taxon>
        <taxon>Streptophyta</taxon>
        <taxon>Embryophyta</taxon>
        <taxon>Tracheophyta</taxon>
        <taxon>Spermatophyta</taxon>
        <taxon>Magnoliopsida</taxon>
        <taxon>eudicotyledons</taxon>
        <taxon>Gunneridae</taxon>
        <taxon>Pentapetalae</taxon>
        <taxon>rosids</taxon>
        <taxon>fabids</taxon>
        <taxon>Fabales</taxon>
        <taxon>Fabaceae</taxon>
        <taxon>Papilionoideae</taxon>
        <taxon>50 kb inversion clade</taxon>
        <taxon>NPAAA clade</taxon>
        <taxon>Hologalegina</taxon>
        <taxon>IRL clade</taxon>
        <taxon>Trifolieae</taxon>
        <taxon>Trifolium</taxon>
    </lineage>
</organism>
<feature type="region of interest" description="Disordered" evidence="1">
    <location>
        <begin position="1"/>
        <end position="24"/>
    </location>
</feature>
<dbReference type="EMBL" id="LXQA011061170">
    <property type="protein sequence ID" value="MCI83190.1"/>
    <property type="molecule type" value="Genomic_DNA"/>
</dbReference>
<evidence type="ECO:0000313" key="3">
    <source>
        <dbReference type="Proteomes" id="UP000265520"/>
    </source>
</evidence>
<feature type="compositionally biased region" description="Polar residues" evidence="1">
    <location>
        <begin position="1"/>
        <end position="11"/>
    </location>
</feature>
<sequence>MMARQTTSSQKLRPKFQGTVSRRQKVSPGENELICPLFIGQITTFYMILSSSFHENI</sequence>
<accession>A0A392V9R0</accession>